<name>A0A2U2X8S2_9FLAO</name>
<feature type="signal peptide" evidence="1">
    <location>
        <begin position="1"/>
        <end position="25"/>
    </location>
</feature>
<protein>
    <recommendedName>
        <fullName evidence="4">Transporter</fullName>
    </recommendedName>
</protein>
<proteinExistence type="predicted"/>
<dbReference type="Proteomes" id="UP000245375">
    <property type="component" value="Unassembled WGS sequence"/>
</dbReference>
<feature type="chain" id="PRO_5015737872" description="Transporter" evidence="1">
    <location>
        <begin position="26"/>
        <end position="327"/>
    </location>
</feature>
<evidence type="ECO:0008006" key="4">
    <source>
        <dbReference type="Google" id="ProtNLM"/>
    </source>
</evidence>
<reference evidence="3" key="3">
    <citation type="submission" date="2018-05" db="EMBL/GenBank/DDBJ databases">
        <authorList>
            <person name="Lu D."/>
        </authorList>
    </citation>
    <scope>NUCLEOTIDE SEQUENCE [LARGE SCALE GENOMIC DNA]</scope>
    <source>
        <strain evidence="3">ZY111</strain>
    </source>
</reference>
<dbReference type="EMBL" id="QFRI01000001">
    <property type="protein sequence ID" value="PWH84179.1"/>
    <property type="molecule type" value="Genomic_DNA"/>
</dbReference>
<comment type="caution">
    <text evidence="2">The sequence shown here is derived from an EMBL/GenBank/DDBJ whole genome shotgun (WGS) entry which is preliminary data.</text>
</comment>
<keyword evidence="1" id="KW-0732">Signal</keyword>
<reference evidence="3" key="2">
    <citation type="submission" date="2018-05" db="EMBL/GenBank/DDBJ databases">
        <title>Algibacter marinivivus sp. nov., isolated from sample around a algae.</title>
        <authorList>
            <person name="Lu D."/>
        </authorList>
    </citation>
    <scope>NUCLEOTIDE SEQUENCE [LARGE SCALE GENOMIC DNA]</scope>
    <source>
        <strain evidence="3">ZY111</strain>
    </source>
</reference>
<evidence type="ECO:0000313" key="2">
    <source>
        <dbReference type="EMBL" id="PWH84179.1"/>
    </source>
</evidence>
<dbReference type="RefSeq" id="WP_109352183.1">
    <property type="nucleotide sequence ID" value="NZ_QFRI01000001.1"/>
</dbReference>
<reference evidence="2 3" key="1">
    <citation type="submission" date="2018-05" db="EMBL/GenBank/DDBJ databases">
        <title>Algibacter marinivivus sp. nov., isolated from sample around a algae.</title>
        <authorList>
            <person name="Zhong X."/>
        </authorList>
    </citation>
    <scope>NUCLEOTIDE SEQUENCE [LARGE SCALE GENOMIC DNA]</scope>
    <source>
        <strain evidence="2 3">ZY111</strain>
    </source>
</reference>
<evidence type="ECO:0000256" key="1">
    <source>
        <dbReference type="SAM" id="SignalP"/>
    </source>
</evidence>
<dbReference type="OrthoDB" id="5450709at2"/>
<evidence type="ECO:0000313" key="3">
    <source>
        <dbReference type="Proteomes" id="UP000245375"/>
    </source>
</evidence>
<accession>A0A2U2X8S2</accession>
<sequence length="327" mass="36509">MFYKKILIGILLFNALILNSQTCCSGGIPLSNNIGLPLLEKGTLQLGLNYDYNNLNTLNDGTEKLDDNSRLRITHSVILNSSYAISNNFSVESLFTWVNQRRNISQFGNNNLDQSRGIGDAVLLLKYDVSKLLPKLIDNNASLQFGIGTKIPLGSSTELNEQGITLNADLQPGSNAWDAIFLASYSSSFNFRPSLSYNIRTIYRSTGTNNTYFENTTYKFGNEFQVFLIFSDQFTLLKTLSNPSVSFKYRDTLLDQIGGFDLDNTGGNWVSVIPNFSIYLTPNLTFSTKAELPIYNNVDGTQLTPTYRITTGLLFKVQPKKTLPNLN</sequence>
<dbReference type="AlphaFoldDB" id="A0A2U2X8S2"/>
<gene>
    <name evidence="2" type="ORF">DIS18_06460</name>
</gene>
<keyword evidence="3" id="KW-1185">Reference proteome</keyword>
<organism evidence="2 3">
    <name type="scientific">Algibacter marinivivus</name>
    <dbReference type="NCBI Taxonomy" id="2100723"/>
    <lineage>
        <taxon>Bacteria</taxon>
        <taxon>Pseudomonadati</taxon>
        <taxon>Bacteroidota</taxon>
        <taxon>Flavobacteriia</taxon>
        <taxon>Flavobacteriales</taxon>
        <taxon>Flavobacteriaceae</taxon>
        <taxon>Algibacter</taxon>
    </lineage>
</organism>